<dbReference type="InterPro" id="IPR045162">
    <property type="entry name" value="Vps15-like"/>
</dbReference>
<evidence type="ECO:0000256" key="2">
    <source>
        <dbReference type="ARBA" id="ARBA00022737"/>
    </source>
</evidence>
<dbReference type="GO" id="GO:0006623">
    <property type="term" value="P:protein targeting to vacuole"/>
    <property type="evidence" value="ECO:0007669"/>
    <property type="project" value="TreeGrafter"/>
</dbReference>
<proteinExistence type="predicted"/>
<dbReference type="InterPro" id="IPR011009">
    <property type="entry name" value="Kinase-like_dom_sf"/>
</dbReference>
<protein>
    <submittedName>
        <fullName evidence="4">PIK3R4</fullName>
        <ecNumber evidence="4">2.7.11.1</ecNumber>
    </submittedName>
</protein>
<sequence>MSLKAMPIRWDSNPTTQKTSSDNPSDFSYFFDTSRRRTCYVAPERFVEGGWKTAEVGGQTANLDITDSSDVKKKGAHSSYGYIFCRLCVITELFTEGTPPFDLSQLLAYINGEYSPWKVLEKIDDASIRDLIRHMIKKEPNHRLSAEEYMIQQRGKAFPEYFFSFLKLYLQRFATAPILPPDDRIIRLKKDFSKITKNLCVKEDHCEENVGLVLVLSLLESSSKEITFAFCKRPLSWSKSRACKSNNTVSENHKICTSKSNLTQDPSAMVRAAYAENIAQLAETGLKVLEMMQRSDLEEKEEEETDSTTFQASYDMELLSLQETIQQKVVTLLSDPDNMVKQALMENGITRLCVFFGRQKANDVLLSHMITFLNDKTDWKLRGSFFDNIVGVAAYVGWQSSPVLKPLLEQGLNDTEEFVVYRTLRTLQSLTELGLLPKTMLHEFLQEVVPFLAHSVSRSL</sequence>
<dbReference type="GO" id="GO:0005770">
    <property type="term" value="C:late endosome"/>
    <property type="evidence" value="ECO:0007669"/>
    <property type="project" value="TreeGrafter"/>
</dbReference>
<dbReference type="GO" id="GO:0034271">
    <property type="term" value="C:phosphatidylinositol 3-kinase complex, class III, type I"/>
    <property type="evidence" value="ECO:0007669"/>
    <property type="project" value="TreeGrafter"/>
</dbReference>
<evidence type="ECO:0000313" key="4">
    <source>
        <dbReference type="EMBL" id="CAG2191530.1"/>
    </source>
</evidence>
<dbReference type="Gene3D" id="1.25.10.10">
    <property type="entry name" value="Leucine-rich Repeat Variant"/>
    <property type="match status" value="1"/>
</dbReference>
<gene>
    <name evidence="4" type="ORF">MEDL_6776</name>
</gene>
<dbReference type="GO" id="GO:0016236">
    <property type="term" value="P:macroautophagy"/>
    <property type="evidence" value="ECO:0007669"/>
    <property type="project" value="InterPro"/>
</dbReference>
<evidence type="ECO:0000259" key="3">
    <source>
        <dbReference type="Pfam" id="PF22956"/>
    </source>
</evidence>
<keyword evidence="1" id="KW-0418">Kinase</keyword>
<dbReference type="EMBL" id="CAJPWZ010000365">
    <property type="protein sequence ID" value="CAG2191530.1"/>
    <property type="molecule type" value="Genomic_DNA"/>
</dbReference>
<dbReference type="InterPro" id="IPR016024">
    <property type="entry name" value="ARM-type_fold"/>
</dbReference>
<evidence type="ECO:0000313" key="5">
    <source>
        <dbReference type="Proteomes" id="UP000683360"/>
    </source>
</evidence>
<comment type="caution">
    <text evidence="4">The sequence shown here is derived from an EMBL/GenBank/DDBJ whole genome shotgun (WGS) entry which is preliminary data.</text>
</comment>
<dbReference type="SUPFAM" id="SSF56112">
    <property type="entry name" value="Protein kinase-like (PK-like)"/>
    <property type="match status" value="1"/>
</dbReference>
<name>A0A8S3Q7C0_MYTED</name>
<keyword evidence="5" id="KW-1185">Reference proteome</keyword>
<dbReference type="Pfam" id="PF22956">
    <property type="entry name" value="VPS15-like_hel"/>
    <property type="match status" value="1"/>
</dbReference>
<dbReference type="EC" id="2.7.11.1" evidence="4"/>
<dbReference type="SUPFAM" id="SSF48371">
    <property type="entry name" value="ARM repeat"/>
    <property type="match status" value="1"/>
</dbReference>
<reference evidence="4" key="1">
    <citation type="submission" date="2021-03" db="EMBL/GenBank/DDBJ databases">
        <authorList>
            <person name="Bekaert M."/>
        </authorList>
    </citation>
    <scope>NUCLEOTIDE SEQUENCE</scope>
</reference>
<accession>A0A8S3Q7C0</accession>
<keyword evidence="2" id="KW-0677">Repeat</keyword>
<organism evidence="4 5">
    <name type="scientific">Mytilus edulis</name>
    <name type="common">Blue mussel</name>
    <dbReference type="NCBI Taxonomy" id="6550"/>
    <lineage>
        <taxon>Eukaryota</taxon>
        <taxon>Metazoa</taxon>
        <taxon>Spiralia</taxon>
        <taxon>Lophotrochozoa</taxon>
        <taxon>Mollusca</taxon>
        <taxon>Bivalvia</taxon>
        <taxon>Autobranchia</taxon>
        <taxon>Pteriomorphia</taxon>
        <taxon>Mytilida</taxon>
        <taxon>Mytiloidea</taxon>
        <taxon>Mytilidae</taxon>
        <taxon>Mytilinae</taxon>
        <taxon>Mytilus</taxon>
    </lineage>
</organism>
<keyword evidence="1" id="KW-0723">Serine/threonine-protein kinase</keyword>
<dbReference type="PANTHER" id="PTHR17583">
    <property type="entry name" value="PHOSPHOINOSITIDE 3-KINASE REGULATORY SUBUNIT 4"/>
    <property type="match status" value="1"/>
</dbReference>
<dbReference type="Proteomes" id="UP000683360">
    <property type="component" value="Unassembled WGS sequence"/>
</dbReference>
<evidence type="ECO:0000256" key="1">
    <source>
        <dbReference type="ARBA" id="ARBA00022527"/>
    </source>
</evidence>
<dbReference type="GO" id="GO:0034272">
    <property type="term" value="C:phosphatidylinositol 3-kinase complex, class III, type II"/>
    <property type="evidence" value="ECO:0007669"/>
    <property type="project" value="TreeGrafter"/>
</dbReference>
<dbReference type="GO" id="GO:0045324">
    <property type="term" value="P:late endosome to vacuole transport"/>
    <property type="evidence" value="ECO:0007669"/>
    <property type="project" value="InterPro"/>
</dbReference>
<feature type="domain" description="Phosphatase 2A Regulatory Subunit A helical" evidence="3">
    <location>
        <begin position="260"/>
        <end position="454"/>
    </location>
</feature>
<dbReference type="PANTHER" id="PTHR17583:SF0">
    <property type="entry name" value="PHOSPHOINOSITIDE 3-KINASE REGULATORY SUBUNIT 4"/>
    <property type="match status" value="1"/>
</dbReference>
<dbReference type="AlphaFoldDB" id="A0A8S3Q7C0"/>
<dbReference type="GO" id="GO:0004674">
    <property type="term" value="F:protein serine/threonine kinase activity"/>
    <property type="evidence" value="ECO:0007669"/>
    <property type="project" value="UniProtKB-KW"/>
</dbReference>
<dbReference type="GO" id="GO:0071561">
    <property type="term" value="C:nucleus-vacuole junction"/>
    <property type="evidence" value="ECO:0007669"/>
    <property type="project" value="TreeGrafter"/>
</dbReference>
<dbReference type="Gene3D" id="1.10.510.10">
    <property type="entry name" value="Transferase(Phosphotransferase) domain 1"/>
    <property type="match status" value="1"/>
</dbReference>
<dbReference type="OrthoDB" id="6084691at2759"/>
<dbReference type="InterPro" id="IPR055231">
    <property type="entry name" value="2AA_helical"/>
</dbReference>
<keyword evidence="4" id="KW-0808">Transferase</keyword>
<dbReference type="InterPro" id="IPR011989">
    <property type="entry name" value="ARM-like"/>
</dbReference>